<evidence type="ECO:0000313" key="4">
    <source>
        <dbReference type="Proteomes" id="UP000325315"/>
    </source>
</evidence>
<feature type="transmembrane region" description="Helical" evidence="2">
    <location>
        <begin position="6"/>
        <end position="24"/>
    </location>
</feature>
<feature type="region of interest" description="Disordered" evidence="1">
    <location>
        <begin position="27"/>
        <end position="47"/>
    </location>
</feature>
<dbReference type="OrthoDB" id="296386at2759"/>
<dbReference type="EMBL" id="SMMG02000003">
    <property type="protein sequence ID" value="KAA3479279.1"/>
    <property type="molecule type" value="Genomic_DNA"/>
</dbReference>
<proteinExistence type="predicted"/>
<keyword evidence="2" id="KW-0812">Transmembrane</keyword>
<gene>
    <name evidence="3" type="ORF">EPI10_019805</name>
</gene>
<evidence type="ECO:0000256" key="2">
    <source>
        <dbReference type="SAM" id="Phobius"/>
    </source>
</evidence>
<evidence type="ECO:0000313" key="3">
    <source>
        <dbReference type="EMBL" id="KAA3479279.1"/>
    </source>
</evidence>
<name>A0A5B6WC27_9ROSI</name>
<keyword evidence="2" id="KW-0472">Membrane</keyword>
<keyword evidence="2" id="KW-1133">Transmembrane helix</keyword>
<evidence type="ECO:0000256" key="1">
    <source>
        <dbReference type="SAM" id="MobiDB-lite"/>
    </source>
</evidence>
<reference evidence="4" key="1">
    <citation type="journal article" date="2019" name="Plant Biotechnol. J.">
        <title>Genome sequencing of the Australian wild diploid species Gossypium australe highlights disease resistance and delayed gland morphogenesis.</title>
        <authorList>
            <person name="Cai Y."/>
            <person name="Cai X."/>
            <person name="Wang Q."/>
            <person name="Wang P."/>
            <person name="Zhang Y."/>
            <person name="Cai C."/>
            <person name="Xu Y."/>
            <person name="Wang K."/>
            <person name="Zhou Z."/>
            <person name="Wang C."/>
            <person name="Geng S."/>
            <person name="Li B."/>
            <person name="Dong Q."/>
            <person name="Hou Y."/>
            <person name="Wang H."/>
            <person name="Ai P."/>
            <person name="Liu Z."/>
            <person name="Yi F."/>
            <person name="Sun M."/>
            <person name="An G."/>
            <person name="Cheng J."/>
            <person name="Zhang Y."/>
            <person name="Shi Q."/>
            <person name="Xie Y."/>
            <person name="Shi X."/>
            <person name="Chang Y."/>
            <person name="Huang F."/>
            <person name="Chen Y."/>
            <person name="Hong S."/>
            <person name="Mi L."/>
            <person name="Sun Q."/>
            <person name="Zhang L."/>
            <person name="Zhou B."/>
            <person name="Peng R."/>
            <person name="Zhang X."/>
            <person name="Liu F."/>
        </authorList>
    </citation>
    <scope>NUCLEOTIDE SEQUENCE [LARGE SCALE GENOMIC DNA]</scope>
    <source>
        <strain evidence="4">cv. PA1801</strain>
    </source>
</reference>
<comment type="caution">
    <text evidence="3">The sequence shown here is derived from an EMBL/GenBank/DDBJ whole genome shotgun (WGS) entry which is preliminary data.</text>
</comment>
<protein>
    <submittedName>
        <fullName evidence="3">Anoctamin-like protein</fullName>
    </submittedName>
</protein>
<dbReference type="Proteomes" id="UP000325315">
    <property type="component" value="Unassembled WGS sequence"/>
</dbReference>
<organism evidence="3 4">
    <name type="scientific">Gossypium australe</name>
    <dbReference type="NCBI Taxonomy" id="47621"/>
    <lineage>
        <taxon>Eukaryota</taxon>
        <taxon>Viridiplantae</taxon>
        <taxon>Streptophyta</taxon>
        <taxon>Embryophyta</taxon>
        <taxon>Tracheophyta</taxon>
        <taxon>Spermatophyta</taxon>
        <taxon>Magnoliopsida</taxon>
        <taxon>eudicotyledons</taxon>
        <taxon>Gunneridae</taxon>
        <taxon>Pentapetalae</taxon>
        <taxon>rosids</taxon>
        <taxon>malvids</taxon>
        <taxon>Malvales</taxon>
        <taxon>Malvaceae</taxon>
        <taxon>Malvoideae</taxon>
        <taxon>Gossypium</taxon>
    </lineage>
</organism>
<dbReference type="AlphaFoldDB" id="A0A5B6WC27"/>
<accession>A0A5B6WC27</accession>
<sequence length="87" mass="9915">MHRESCPSWMVAGIIIWLVIFTGLRSSDRPHPKIGKNQTKAKVPSQRKGNVSPFVTFECISMAERDPQIGLFLADWKEATASPHWFF</sequence>
<keyword evidence="4" id="KW-1185">Reference proteome</keyword>